<dbReference type="Proteomes" id="UP000005695">
    <property type="component" value="Unassembled WGS sequence"/>
</dbReference>
<sequence>MTVVTKFDEKNLQLEEQRFRVLESLDKFRQLVGVDEAKFTDSLKGAFGVNSAHKLNWDQIGIAFSVLEKIHSDGGTDFCEASFSEASQPGFSADLTLKV</sequence>
<reference evidence="1" key="2">
    <citation type="submission" date="2006-05" db="EMBL/GenBank/DDBJ databases">
        <title>Sequencing of the draft genome and assembly of Desulfuromonas acetoxidans DSM 684.</title>
        <authorList>
            <consortium name="US DOE Joint Genome Institute (JGI-PGF)"/>
            <person name="Copeland A."/>
            <person name="Lucas S."/>
            <person name="Lapidus A."/>
            <person name="Barry K."/>
            <person name="Detter J.C."/>
            <person name="Glavina del Rio T."/>
            <person name="Hammon N."/>
            <person name="Israni S."/>
            <person name="Dalin E."/>
            <person name="Tice H."/>
            <person name="Bruce D."/>
            <person name="Pitluck S."/>
            <person name="Richardson P."/>
        </authorList>
    </citation>
    <scope>NUCLEOTIDE SEQUENCE [LARGE SCALE GENOMIC DNA]</scope>
    <source>
        <strain evidence="1">DSM 684</strain>
    </source>
</reference>
<name>Q1JYR4_DESA6</name>
<protein>
    <submittedName>
        <fullName evidence="1">Uncharacterized protein</fullName>
    </submittedName>
</protein>
<gene>
    <name evidence="1" type="ORF">Dace_1015</name>
</gene>
<proteinExistence type="predicted"/>
<comment type="caution">
    <text evidence="1">The sequence shown here is derived from an EMBL/GenBank/DDBJ whole genome shotgun (WGS) entry which is preliminary data.</text>
</comment>
<dbReference type="EMBL" id="AAEW02000011">
    <property type="protein sequence ID" value="EAT15351.1"/>
    <property type="molecule type" value="Genomic_DNA"/>
</dbReference>
<dbReference type="RefSeq" id="WP_006001023.1">
    <property type="nucleotide sequence ID" value="NZ_AAEW02000011.1"/>
</dbReference>
<keyword evidence="2" id="KW-1185">Reference proteome</keyword>
<dbReference type="AlphaFoldDB" id="Q1JYR4"/>
<accession>Q1JYR4</accession>
<organism evidence="1 2">
    <name type="scientific">Desulfuromonas acetoxidans (strain DSM 684 / 11070)</name>
    <dbReference type="NCBI Taxonomy" id="281689"/>
    <lineage>
        <taxon>Bacteria</taxon>
        <taxon>Pseudomonadati</taxon>
        <taxon>Thermodesulfobacteriota</taxon>
        <taxon>Desulfuromonadia</taxon>
        <taxon>Desulfuromonadales</taxon>
        <taxon>Desulfuromonadaceae</taxon>
        <taxon>Desulfuromonas</taxon>
    </lineage>
</organism>
<reference evidence="1" key="1">
    <citation type="submission" date="2006-05" db="EMBL/GenBank/DDBJ databases">
        <title>Annotation of the draft genome assembly of Desulfuromonas acetoxidans DSM 684.</title>
        <authorList>
            <consortium name="US DOE Joint Genome Institute (JGI-ORNL)"/>
            <person name="Larimer F."/>
            <person name="Land M."/>
            <person name="Hauser L."/>
        </authorList>
    </citation>
    <scope>NUCLEOTIDE SEQUENCE [LARGE SCALE GENOMIC DNA]</scope>
    <source>
        <strain evidence="1">DSM 684</strain>
    </source>
</reference>
<evidence type="ECO:0000313" key="2">
    <source>
        <dbReference type="Proteomes" id="UP000005695"/>
    </source>
</evidence>
<evidence type="ECO:0000313" key="1">
    <source>
        <dbReference type="EMBL" id="EAT15351.1"/>
    </source>
</evidence>